<keyword evidence="3" id="KW-1185">Reference proteome</keyword>
<keyword evidence="1" id="KW-0472">Membrane</keyword>
<evidence type="ECO:0000313" key="3">
    <source>
        <dbReference type="Proteomes" id="UP001595921"/>
    </source>
</evidence>
<comment type="caution">
    <text evidence="2">The sequence shown here is derived from an EMBL/GenBank/DDBJ whole genome shotgun (WGS) entry which is preliminary data.</text>
</comment>
<dbReference type="RefSeq" id="WP_267623207.1">
    <property type="nucleotide sequence ID" value="NZ_JAODIW010000008.1"/>
</dbReference>
<dbReference type="AlphaFoldDB" id="A0ABD5PHA4"/>
<feature type="transmembrane region" description="Helical" evidence="1">
    <location>
        <begin position="15"/>
        <end position="33"/>
    </location>
</feature>
<feature type="transmembrane region" description="Helical" evidence="1">
    <location>
        <begin position="39"/>
        <end position="59"/>
    </location>
</feature>
<sequence length="115" mass="11720">MSASGSDLDVRDPRIAVQLLLLAAYVALVLYAGATGDPLAGLAVDIAFSVATVVFGLYLSTTAAGDSLRALAAGAFVGTGVTQAIALFGVAFAAQLSDLFLVAALVLFVVIRFRR</sequence>
<accession>A0ABD5PHA4</accession>
<reference evidence="2 3" key="1">
    <citation type="journal article" date="2019" name="Int. J. Syst. Evol. Microbiol.">
        <title>The Global Catalogue of Microorganisms (GCM) 10K type strain sequencing project: providing services to taxonomists for standard genome sequencing and annotation.</title>
        <authorList>
            <consortium name="The Broad Institute Genomics Platform"/>
            <consortium name="The Broad Institute Genome Sequencing Center for Infectious Disease"/>
            <person name="Wu L."/>
            <person name="Ma J."/>
        </authorList>
    </citation>
    <scope>NUCLEOTIDE SEQUENCE [LARGE SCALE GENOMIC DNA]</scope>
    <source>
        <strain evidence="2 3">CGMCC 1.12553</strain>
    </source>
</reference>
<gene>
    <name evidence="2" type="ORF">ACFO0N_19285</name>
</gene>
<feature type="transmembrane region" description="Helical" evidence="1">
    <location>
        <begin position="71"/>
        <end position="90"/>
    </location>
</feature>
<name>A0ABD5PHA4_9EURY</name>
<feature type="transmembrane region" description="Helical" evidence="1">
    <location>
        <begin position="96"/>
        <end position="113"/>
    </location>
</feature>
<dbReference type="EMBL" id="JBHSDS010000010">
    <property type="protein sequence ID" value="MFC4360098.1"/>
    <property type="molecule type" value="Genomic_DNA"/>
</dbReference>
<dbReference type="Proteomes" id="UP001595921">
    <property type="component" value="Unassembled WGS sequence"/>
</dbReference>
<keyword evidence="1" id="KW-1133">Transmembrane helix</keyword>
<evidence type="ECO:0000256" key="1">
    <source>
        <dbReference type="SAM" id="Phobius"/>
    </source>
</evidence>
<evidence type="ECO:0000313" key="2">
    <source>
        <dbReference type="EMBL" id="MFC4360098.1"/>
    </source>
</evidence>
<keyword evidence="1" id="KW-0812">Transmembrane</keyword>
<proteinExistence type="predicted"/>
<protein>
    <submittedName>
        <fullName evidence="2">Uncharacterized protein</fullName>
    </submittedName>
</protein>
<organism evidence="2 3">
    <name type="scientific">Halobium salinum</name>
    <dbReference type="NCBI Taxonomy" id="1364940"/>
    <lineage>
        <taxon>Archaea</taxon>
        <taxon>Methanobacteriati</taxon>
        <taxon>Methanobacteriota</taxon>
        <taxon>Stenosarchaea group</taxon>
        <taxon>Halobacteria</taxon>
        <taxon>Halobacteriales</taxon>
        <taxon>Haloferacaceae</taxon>
        <taxon>Halobium</taxon>
    </lineage>
</organism>